<dbReference type="RefSeq" id="WP_099312680.1">
    <property type="nucleotide sequence ID" value="NZ_CP032101.1"/>
</dbReference>
<proteinExistence type="predicted"/>
<dbReference type="EMBL" id="CP032101">
    <property type="protein sequence ID" value="AXX86507.1"/>
    <property type="molecule type" value="Genomic_DNA"/>
</dbReference>
<feature type="chain" id="PRO_5017576293" evidence="1">
    <location>
        <begin position="23"/>
        <end position="296"/>
    </location>
</feature>
<dbReference type="Proteomes" id="UP000264693">
    <property type="component" value="Chromosome"/>
</dbReference>
<keyword evidence="1" id="KW-0732">Signal</keyword>
<accession>A0A347TIS9</accession>
<dbReference type="KEGG" id="amar:AMRN_0753"/>
<evidence type="ECO:0000313" key="5">
    <source>
        <dbReference type="Proteomes" id="UP000264693"/>
    </source>
</evidence>
<dbReference type="AlphaFoldDB" id="A0A347TIS9"/>
<organism evidence="2 5">
    <name type="scientific">Malaciobacter marinus</name>
    <dbReference type="NCBI Taxonomy" id="505249"/>
    <lineage>
        <taxon>Bacteria</taxon>
        <taxon>Pseudomonadati</taxon>
        <taxon>Campylobacterota</taxon>
        <taxon>Epsilonproteobacteria</taxon>
        <taxon>Campylobacterales</taxon>
        <taxon>Arcobacteraceae</taxon>
        <taxon>Malaciobacter</taxon>
    </lineage>
</organism>
<reference evidence="3" key="2">
    <citation type="submission" date="2017-09" db="EMBL/GenBank/DDBJ databases">
        <authorList>
            <person name="Perez-Cataluna A."/>
            <person name="Figueras M.J."/>
            <person name="Salas-Masso N."/>
        </authorList>
    </citation>
    <scope>NUCLEOTIDE SEQUENCE</scope>
    <source>
        <strain evidence="3">CECT 7727</strain>
    </source>
</reference>
<feature type="signal peptide" evidence="1">
    <location>
        <begin position="1"/>
        <end position="22"/>
    </location>
</feature>
<dbReference type="EMBL" id="NXAO01000087">
    <property type="protein sequence ID" value="PHO14086.1"/>
    <property type="molecule type" value="Genomic_DNA"/>
</dbReference>
<sequence length="296" mass="35256">MKKIVLLLGLCFNILFSSPISLETTSNESLDFFLYNLEKSKSFDTNSEAFLAYMAKAKFKLYEAQGKYNNLDRKEKLLIDKQSKKFWEDINNEFEANEVLAKNKNFMLDKMVKAEDKIKNKEFFLIKEVKRDKYNFSGEYFPFFVGKSIMNDNYYFHRLDNEFYETYLNLIDERDKKVIYKYFNFPIKKDKAKEHISKYKYPNGYYLRFVYKVVDSKIGVPGDSSYSKDFINYNTTKPIIGNSSNGKKTNLSYQQLKTITDIKLIRIELLVKTAKTYDMYKDYNDKNIKILYTKNL</sequence>
<evidence type="ECO:0000256" key="1">
    <source>
        <dbReference type="SAM" id="SignalP"/>
    </source>
</evidence>
<name>A0A347TIS9_9BACT</name>
<evidence type="ECO:0000313" key="2">
    <source>
        <dbReference type="EMBL" id="AXX86507.1"/>
    </source>
</evidence>
<dbReference type="Proteomes" id="UP000224740">
    <property type="component" value="Unassembled WGS sequence"/>
</dbReference>
<evidence type="ECO:0000313" key="3">
    <source>
        <dbReference type="EMBL" id="PHO14086.1"/>
    </source>
</evidence>
<protein>
    <submittedName>
        <fullName evidence="2">Uncharacterized protein</fullName>
    </submittedName>
</protein>
<reference evidence="2 5" key="3">
    <citation type="submission" date="2018-08" db="EMBL/GenBank/DDBJ databases">
        <title>Complete genome of the Arcobacter marinus type strain JCM 15502.</title>
        <authorList>
            <person name="Miller W.G."/>
            <person name="Yee E."/>
            <person name="Huynh S."/>
            <person name="Parker C.T."/>
        </authorList>
    </citation>
    <scope>NUCLEOTIDE SEQUENCE [LARGE SCALE GENOMIC DNA]</scope>
    <source>
        <strain evidence="2 5">JCM 15502</strain>
    </source>
</reference>
<gene>
    <name evidence="2" type="ORF">AMRN_0753</name>
    <name evidence="3" type="ORF">CPH92_13700</name>
</gene>
<keyword evidence="4" id="KW-1185">Reference proteome</keyword>
<reference evidence="4" key="1">
    <citation type="submission" date="2017-09" db="EMBL/GenBank/DDBJ databases">
        <title>Arcobacter canalis sp. nov., a new species isolated from a water canal contaminated with urban sewage.</title>
        <authorList>
            <person name="Perez-Cataluna A."/>
            <person name="Salas-Masso N."/>
            <person name="Figueras M.J."/>
        </authorList>
    </citation>
    <scope>NUCLEOTIDE SEQUENCE [LARGE SCALE GENOMIC DNA]</scope>
    <source>
        <strain evidence="4">CECT 7727</strain>
    </source>
</reference>
<evidence type="ECO:0000313" key="4">
    <source>
        <dbReference type="Proteomes" id="UP000224740"/>
    </source>
</evidence>